<evidence type="ECO:0000313" key="4">
    <source>
        <dbReference type="Proteomes" id="UP001589627"/>
    </source>
</evidence>
<dbReference type="InterPro" id="IPR041698">
    <property type="entry name" value="Methyltransf_25"/>
</dbReference>
<dbReference type="GO" id="GO:0032259">
    <property type="term" value="P:methylation"/>
    <property type="evidence" value="ECO:0007669"/>
    <property type="project" value="UniProtKB-KW"/>
</dbReference>
<feature type="non-terminal residue" evidence="3">
    <location>
        <position position="1"/>
    </location>
</feature>
<proteinExistence type="predicted"/>
<reference evidence="3 4" key="1">
    <citation type="submission" date="2024-09" db="EMBL/GenBank/DDBJ databases">
        <authorList>
            <person name="Sun Q."/>
            <person name="Mori K."/>
        </authorList>
    </citation>
    <scope>NUCLEOTIDE SEQUENCE [LARGE SCALE GENOMIC DNA]</scope>
    <source>
        <strain evidence="3 4">TBRC 0563</strain>
    </source>
</reference>
<accession>A0ABV5YM96</accession>
<feature type="region of interest" description="Disordered" evidence="1">
    <location>
        <begin position="225"/>
        <end position="251"/>
    </location>
</feature>
<dbReference type="RefSeq" id="WP_378208805.1">
    <property type="nucleotide sequence ID" value="NZ_JBHLZP010000257.1"/>
</dbReference>
<dbReference type="Gene3D" id="3.40.50.150">
    <property type="entry name" value="Vaccinia Virus protein VP39"/>
    <property type="match status" value="1"/>
</dbReference>
<dbReference type="Proteomes" id="UP001589627">
    <property type="component" value="Unassembled WGS sequence"/>
</dbReference>
<dbReference type="SUPFAM" id="SSF53335">
    <property type="entry name" value="S-adenosyl-L-methionine-dependent methyltransferases"/>
    <property type="match status" value="1"/>
</dbReference>
<keyword evidence="3" id="KW-0808">Transferase</keyword>
<comment type="caution">
    <text evidence="3">The sequence shown here is derived from an EMBL/GenBank/DDBJ whole genome shotgun (WGS) entry which is preliminary data.</text>
</comment>
<keyword evidence="3" id="KW-0489">Methyltransferase</keyword>
<evidence type="ECO:0000313" key="3">
    <source>
        <dbReference type="EMBL" id="MFB9836181.1"/>
    </source>
</evidence>
<dbReference type="CDD" id="cd02440">
    <property type="entry name" value="AdoMet_MTases"/>
    <property type="match status" value="1"/>
</dbReference>
<evidence type="ECO:0000256" key="1">
    <source>
        <dbReference type="SAM" id="MobiDB-lite"/>
    </source>
</evidence>
<dbReference type="EMBL" id="JBHLZP010000257">
    <property type="protein sequence ID" value="MFB9836181.1"/>
    <property type="molecule type" value="Genomic_DNA"/>
</dbReference>
<protein>
    <submittedName>
        <fullName evidence="3">Class I SAM-dependent methyltransferase</fullName>
    </submittedName>
</protein>
<dbReference type="GO" id="GO:0008168">
    <property type="term" value="F:methyltransferase activity"/>
    <property type="evidence" value="ECO:0007669"/>
    <property type="project" value="UniProtKB-KW"/>
</dbReference>
<evidence type="ECO:0000259" key="2">
    <source>
        <dbReference type="Pfam" id="PF13649"/>
    </source>
</evidence>
<organism evidence="3 4">
    <name type="scientific">Actinoallomurus acaciae</name>
    <dbReference type="NCBI Taxonomy" id="502577"/>
    <lineage>
        <taxon>Bacteria</taxon>
        <taxon>Bacillati</taxon>
        <taxon>Actinomycetota</taxon>
        <taxon>Actinomycetes</taxon>
        <taxon>Streptosporangiales</taxon>
        <taxon>Thermomonosporaceae</taxon>
        <taxon>Actinoallomurus</taxon>
    </lineage>
</organism>
<dbReference type="InterPro" id="IPR029063">
    <property type="entry name" value="SAM-dependent_MTases_sf"/>
</dbReference>
<name>A0ABV5YM96_9ACTN</name>
<dbReference type="Pfam" id="PF13649">
    <property type="entry name" value="Methyltransf_25"/>
    <property type="match status" value="1"/>
</dbReference>
<sequence>SAEFFDLVAGTHTATSSGPAVARALAGLDTADGVIVDIGAGTGLVTAAVARALPDAEILACEPATGMRAVLTSRVFGDPDLRRRVTVTDGSAPDLELPDRIGAAILCGVLGHLDAGQREHLWSRLRERLVPGGRVVVELMGVAEPVTLPPARMATAHAGRHRYEWWFSGAPDPEDASAMRLHSAYRVFDAAGEDGAAPLREVHDSYRWIPFGLDRVAEESGLRTRPLTARPGGPPLAVLTPDPITPTEDQP</sequence>
<feature type="domain" description="Methyltransferase" evidence="2">
    <location>
        <begin position="35"/>
        <end position="133"/>
    </location>
</feature>
<gene>
    <name evidence="3" type="ORF">ACFFNX_28810</name>
</gene>
<keyword evidence="4" id="KW-1185">Reference proteome</keyword>